<sequence length="116" mass="13013">MSYSASNSAPPLPLLSVFAIVIFLLSLSQYTNYKTQIMEHTKNKFQLFFPVLLPILLVLILLSGLTNGMTFSFWSSRPEHRHQRSGSPWGIAAVLVAVLLLLVSYGSSFYSKWFLG</sequence>
<dbReference type="EMBL" id="CM045763">
    <property type="protein sequence ID" value="KAI8022000.1"/>
    <property type="molecule type" value="Genomic_DNA"/>
</dbReference>
<name>A0ACC0I983_9ERIC</name>
<evidence type="ECO:0000313" key="1">
    <source>
        <dbReference type="EMBL" id="KAI8022000.1"/>
    </source>
</evidence>
<keyword evidence="2" id="KW-1185">Reference proteome</keyword>
<organism evidence="1 2">
    <name type="scientific">Camellia lanceoleosa</name>
    <dbReference type="NCBI Taxonomy" id="1840588"/>
    <lineage>
        <taxon>Eukaryota</taxon>
        <taxon>Viridiplantae</taxon>
        <taxon>Streptophyta</taxon>
        <taxon>Embryophyta</taxon>
        <taxon>Tracheophyta</taxon>
        <taxon>Spermatophyta</taxon>
        <taxon>Magnoliopsida</taxon>
        <taxon>eudicotyledons</taxon>
        <taxon>Gunneridae</taxon>
        <taxon>Pentapetalae</taxon>
        <taxon>asterids</taxon>
        <taxon>Ericales</taxon>
        <taxon>Theaceae</taxon>
        <taxon>Camellia</taxon>
    </lineage>
</organism>
<comment type="caution">
    <text evidence="1">The sequence shown here is derived from an EMBL/GenBank/DDBJ whole genome shotgun (WGS) entry which is preliminary data.</text>
</comment>
<reference evidence="1 2" key="1">
    <citation type="journal article" date="2022" name="Plant J.">
        <title>Chromosome-level genome of Camellia lanceoleosa provides a valuable resource for understanding genome evolution and self-incompatibility.</title>
        <authorList>
            <person name="Gong W."/>
            <person name="Xiao S."/>
            <person name="Wang L."/>
            <person name="Liao Z."/>
            <person name="Chang Y."/>
            <person name="Mo W."/>
            <person name="Hu G."/>
            <person name="Li W."/>
            <person name="Zhao G."/>
            <person name="Zhu H."/>
            <person name="Hu X."/>
            <person name="Ji K."/>
            <person name="Xiang X."/>
            <person name="Song Q."/>
            <person name="Yuan D."/>
            <person name="Jin S."/>
            <person name="Zhang L."/>
        </authorList>
    </citation>
    <scope>NUCLEOTIDE SEQUENCE [LARGE SCALE GENOMIC DNA]</scope>
    <source>
        <strain evidence="1">SQ_2022a</strain>
    </source>
</reference>
<proteinExistence type="predicted"/>
<evidence type="ECO:0000313" key="2">
    <source>
        <dbReference type="Proteomes" id="UP001060215"/>
    </source>
</evidence>
<accession>A0ACC0I983</accession>
<gene>
    <name evidence="1" type="ORF">LOK49_LG03G03729</name>
</gene>
<dbReference type="Proteomes" id="UP001060215">
    <property type="component" value="Chromosome 6"/>
</dbReference>
<protein>
    <submittedName>
        <fullName evidence="1">Uncharacterized protein</fullName>
    </submittedName>
</protein>